<dbReference type="PRINTS" id="PR00413">
    <property type="entry name" value="HADHALOGNASE"/>
</dbReference>
<dbReference type="NCBIfam" id="TIGR01509">
    <property type="entry name" value="HAD-SF-IA-v3"/>
    <property type="match status" value="1"/>
</dbReference>
<keyword evidence="2" id="KW-1185">Reference proteome</keyword>
<reference evidence="1 2" key="1">
    <citation type="submission" date="2022-06" db="EMBL/GenBank/DDBJ databases">
        <title>Isolation of gut microbiota from human fecal samples.</title>
        <authorList>
            <person name="Pamer E.G."/>
            <person name="Barat B."/>
            <person name="Waligurski E."/>
            <person name="Medina S."/>
            <person name="Paddock L."/>
            <person name="Mostad J."/>
        </authorList>
    </citation>
    <scope>NUCLEOTIDE SEQUENCE [LARGE SCALE GENOMIC DNA]</scope>
    <source>
        <strain evidence="1 2">DFI.7.95</strain>
    </source>
</reference>
<dbReference type="NCBIfam" id="TIGR01549">
    <property type="entry name" value="HAD-SF-IA-v1"/>
    <property type="match status" value="1"/>
</dbReference>
<proteinExistence type="predicted"/>
<sequence length="244" mass="28371">MIGKKTNIKAILFDSGRVLNQSRSGHWFISPRFFEYVDNKKYNAINNKKIKIAFNKAGKYINTQNLIQTKEDEYTHFKKYYEIFSDNLPELELKEEQINCLAADLVYNMDKYIFYDDALVIIPELKIKYKLAIVSDAWPSLKDVYESKGLYSYFDSFVISSVLGTTKPNKEMYLKAIEELMILPEEAVFIDDTLINCKGAMKLGINGVLLCRNKLQYLIQKLLSIGKDYVVIKDLKKLKYYLAP</sequence>
<dbReference type="PANTHER" id="PTHR43611:SF3">
    <property type="entry name" value="FLAVIN MONONUCLEOTIDE HYDROLASE 1, CHLOROPLATIC"/>
    <property type="match status" value="1"/>
</dbReference>
<dbReference type="GO" id="GO:0016787">
    <property type="term" value="F:hydrolase activity"/>
    <property type="evidence" value="ECO:0007669"/>
    <property type="project" value="UniProtKB-KW"/>
</dbReference>
<dbReference type="Pfam" id="PF00702">
    <property type="entry name" value="Hydrolase"/>
    <property type="match status" value="1"/>
</dbReference>
<dbReference type="RefSeq" id="WP_256311341.1">
    <property type="nucleotide sequence ID" value="NZ_JANGAC010000006.1"/>
</dbReference>
<keyword evidence="1" id="KW-0378">Hydrolase</keyword>
<dbReference type="SUPFAM" id="SSF56784">
    <property type="entry name" value="HAD-like"/>
    <property type="match status" value="1"/>
</dbReference>
<dbReference type="PANTHER" id="PTHR43611">
    <property type="entry name" value="ALPHA-D-GLUCOSE 1-PHOSPHATE PHOSPHATASE"/>
    <property type="match status" value="1"/>
</dbReference>
<accession>A0ABT1SA49</accession>
<organism evidence="1 2">
    <name type="scientific">Tissierella carlieri</name>
    <dbReference type="NCBI Taxonomy" id="689904"/>
    <lineage>
        <taxon>Bacteria</taxon>
        <taxon>Bacillati</taxon>
        <taxon>Bacillota</taxon>
        <taxon>Tissierellia</taxon>
        <taxon>Tissierellales</taxon>
        <taxon>Tissierellaceae</taxon>
        <taxon>Tissierella</taxon>
    </lineage>
</organism>
<dbReference type="Gene3D" id="3.40.50.1000">
    <property type="entry name" value="HAD superfamily/HAD-like"/>
    <property type="match status" value="1"/>
</dbReference>
<name>A0ABT1SA49_9FIRM</name>
<dbReference type="InterPro" id="IPR006439">
    <property type="entry name" value="HAD-SF_hydro_IA"/>
</dbReference>
<dbReference type="Proteomes" id="UP001524478">
    <property type="component" value="Unassembled WGS sequence"/>
</dbReference>
<dbReference type="EMBL" id="JANGAC010000006">
    <property type="protein sequence ID" value="MCQ4923341.1"/>
    <property type="molecule type" value="Genomic_DNA"/>
</dbReference>
<dbReference type="InterPro" id="IPR023214">
    <property type="entry name" value="HAD_sf"/>
</dbReference>
<evidence type="ECO:0000313" key="2">
    <source>
        <dbReference type="Proteomes" id="UP001524478"/>
    </source>
</evidence>
<dbReference type="InterPro" id="IPR036412">
    <property type="entry name" value="HAD-like_sf"/>
</dbReference>
<gene>
    <name evidence="1" type="ORF">NE686_09610</name>
</gene>
<dbReference type="SFLD" id="SFLDS00003">
    <property type="entry name" value="Haloacid_Dehalogenase"/>
    <property type="match status" value="1"/>
</dbReference>
<protein>
    <submittedName>
        <fullName evidence="1">HAD-IA family hydrolase</fullName>
    </submittedName>
</protein>
<comment type="caution">
    <text evidence="1">The sequence shown here is derived from an EMBL/GenBank/DDBJ whole genome shotgun (WGS) entry which is preliminary data.</text>
</comment>
<evidence type="ECO:0000313" key="1">
    <source>
        <dbReference type="EMBL" id="MCQ4923341.1"/>
    </source>
</evidence>
<dbReference type="SFLD" id="SFLDG01129">
    <property type="entry name" value="C1.5:_HAD__Beta-PGM__Phosphata"/>
    <property type="match status" value="1"/>
</dbReference>